<dbReference type="InterPro" id="IPR007111">
    <property type="entry name" value="NACHT_NTPase"/>
</dbReference>
<dbReference type="SMART" id="SM00005">
    <property type="entry name" value="DEATH"/>
    <property type="match status" value="1"/>
</dbReference>
<dbReference type="PANTHER" id="PTHR45690">
    <property type="entry name" value="NACHT, LRR AND PYD DOMAINS-CONTAINING PROTEIN 12"/>
    <property type="match status" value="1"/>
</dbReference>
<accession>A0ABM4BBG7</accession>
<organism evidence="6 7">
    <name type="scientific">Hydra vulgaris</name>
    <name type="common">Hydra</name>
    <name type="synonym">Hydra attenuata</name>
    <dbReference type="NCBI Taxonomy" id="6087"/>
    <lineage>
        <taxon>Eukaryota</taxon>
        <taxon>Metazoa</taxon>
        <taxon>Cnidaria</taxon>
        <taxon>Hydrozoa</taxon>
        <taxon>Hydroidolina</taxon>
        <taxon>Anthoathecata</taxon>
        <taxon>Aplanulata</taxon>
        <taxon>Hydridae</taxon>
        <taxon>Hydra</taxon>
    </lineage>
</organism>
<dbReference type="RefSeq" id="XP_065646259.1">
    <property type="nucleotide sequence ID" value="XM_065790187.1"/>
</dbReference>
<feature type="compositionally biased region" description="Basic and acidic residues" evidence="4">
    <location>
        <begin position="600"/>
        <end position="615"/>
    </location>
</feature>
<dbReference type="InterPro" id="IPR000488">
    <property type="entry name" value="Death_dom"/>
</dbReference>
<feature type="region of interest" description="Disordered" evidence="4">
    <location>
        <begin position="600"/>
        <end position="628"/>
    </location>
</feature>
<dbReference type="SUPFAM" id="SSF47986">
    <property type="entry name" value="DEATH domain"/>
    <property type="match status" value="1"/>
</dbReference>
<dbReference type="SUPFAM" id="SSF52540">
    <property type="entry name" value="P-loop containing nucleoside triphosphate hydrolases"/>
    <property type="match status" value="1"/>
</dbReference>
<dbReference type="GeneID" id="136076755"/>
<proteinExistence type="predicted"/>
<dbReference type="Gene3D" id="3.40.50.300">
    <property type="entry name" value="P-loop containing nucleotide triphosphate hydrolases"/>
    <property type="match status" value="1"/>
</dbReference>
<feature type="compositionally biased region" description="Acidic residues" evidence="4">
    <location>
        <begin position="616"/>
        <end position="628"/>
    </location>
</feature>
<feature type="domain" description="Death" evidence="5">
    <location>
        <begin position="17"/>
        <end position="99"/>
    </location>
</feature>
<dbReference type="RefSeq" id="XP_065646258.1">
    <property type="nucleotide sequence ID" value="XM_065790186.1"/>
</dbReference>
<evidence type="ECO:0000313" key="6">
    <source>
        <dbReference type="Proteomes" id="UP001652625"/>
    </source>
</evidence>
<dbReference type="Gene3D" id="1.10.533.10">
    <property type="entry name" value="Death Domain, Fas"/>
    <property type="match status" value="1"/>
</dbReference>
<evidence type="ECO:0000256" key="3">
    <source>
        <dbReference type="ARBA" id="ARBA00022737"/>
    </source>
</evidence>
<reference evidence="6 7" key="1">
    <citation type="submission" date="2025-05" db="UniProtKB">
        <authorList>
            <consortium name="RefSeq"/>
        </authorList>
    </citation>
    <scope>NUCLEOTIDE SEQUENCE [LARGE SCALE GENOMIC DNA]</scope>
</reference>
<dbReference type="Pfam" id="PF05729">
    <property type="entry name" value="NACHT"/>
    <property type="match status" value="1"/>
</dbReference>
<dbReference type="CDD" id="cd01670">
    <property type="entry name" value="Death"/>
    <property type="match status" value="1"/>
</dbReference>
<protein>
    <submittedName>
        <fullName evidence="7 8">NACHT, LRR and PYD domains-containing protein 3-like</fullName>
    </submittedName>
</protein>
<evidence type="ECO:0000256" key="1">
    <source>
        <dbReference type="ARBA" id="ARBA00004496"/>
    </source>
</evidence>
<evidence type="ECO:0000256" key="4">
    <source>
        <dbReference type="SAM" id="MobiDB-lite"/>
    </source>
</evidence>
<dbReference type="Proteomes" id="UP001652625">
    <property type="component" value="Chromosome 02"/>
</dbReference>
<evidence type="ECO:0000259" key="5">
    <source>
        <dbReference type="PROSITE" id="PS50017"/>
    </source>
</evidence>
<keyword evidence="6" id="KW-1185">Reference proteome</keyword>
<evidence type="ECO:0000313" key="7">
    <source>
        <dbReference type="RefSeq" id="XP_065646258.1"/>
    </source>
</evidence>
<comment type="subcellular location">
    <subcellularLocation>
        <location evidence="1">Cytoplasm</location>
    </subcellularLocation>
</comment>
<dbReference type="InterPro" id="IPR011029">
    <property type="entry name" value="DEATH-like_dom_sf"/>
</dbReference>
<sequence length="845" mass="99424">MEQYNSHPKIDNNILHSQEFRLNFSESVGGDWKTLGRRLNIGDNCLDMIDQDNSKTNEKAYSMLTSWIQMNKNPTLEELKTALNNMLRLDLIRKIDEFTKTSNLPESSTRFSANKDISEICTALKSHYLTNYGKIYEIQPPLKLPANIDLMHKFVDLSIVDAAIPQIDTVYSVERKKFLEKQLRYTPIPYSEIFMKEKSVILISGIAGIGKTWLLRKCLLDWSNDQIWKNVKLVFYLECRRLNQYQNISNINELLNVFYKDIINDFSIGNHPALFIIDGLDEFKYLNEIINPSSSYNYPIVNALKEIQKYKYVLAGRVYAIDQYQNISTTHSDKLTIQIMGFNENGINNYIENNVLEERKGAVKATLKESPVAKSMSSVPFYLSSMCKIISVSKNVDKNSFSTLTDLYANIFLYFLQKHIIKSNELIYQIMEKDCNKKYVLNICKIAYQLFVENKVIFSKEDIQAFIIDFDENKDNFFGFIERIETNLGYYYQFAHLTIMEFCASVYAYNCLSSEEIMADKRLQSCLSMICGLTNKSQNSLLKFLVNLNPLKHSSEESLFLFSILDRLIKLSRVSDDENDYLQKLDQSDADCLLKLSRQSDDENDRRQNDRHQCDDENDYQSDDENDYQSENKFDYLSDDENDYQSENKNDYLKFDPITYYVNLFIECFYESQSSFTDEIKFIVDDQKWWISIDDGKTSYETSCENYFVNHYIKSGRKLLWLNVNKNILSDEEKNLIIQCSTYVVIVTFNFPIKFEGWKPKDNIEALSIHISRYLITKKDFEEIFLPWINLCEELHLYLHDDIDFIEEICEWIRCSNVKRLLIEYRGKYFYNLDELKNFITQKNV</sequence>
<dbReference type="Pfam" id="PF00531">
    <property type="entry name" value="Death"/>
    <property type="match status" value="1"/>
</dbReference>
<dbReference type="InterPro" id="IPR050637">
    <property type="entry name" value="NLRP_innate_immun_reg"/>
</dbReference>
<evidence type="ECO:0000256" key="2">
    <source>
        <dbReference type="ARBA" id="ARBA00022490"/>
    </source>
</evidence>
<keyword evidence="2" id="KW-0963">Cytoplasm</keyword>
<keyword evidence="3" id="KW-0677">Repeat</keyword>
<name>A0ABM4BBG7_HYDVU</name>
<evidence type="ECO:0000313" key="8">
    <source>
        <dbReference type="RefSeq" id="XP_065646259.1"/>
    </source>
</evidence>
<dbReference type="InterPro" id="IPR027417">
    <property type="entry name" value="P-loop_NTPase"/>
</dbReference>
<dbReference type="PROSITE" id="PS50017">
    <property type="entry name" value="DEATH_DOMAIN"/>
    <property type="match status" value="1"/>
</dbReference>
<gene>
    <name evidence="7 8" type="primary">LOC136076755</name>
</gene>
<dbReference type="PANTHER" id="PTHR45690:SF19">
    <property type="entry name" value="NACHT, LRR AND PYD DOMAINS-CONTAINING PROTEIN 3"/>
    <property type="match status" value="1"/>
</dbReference>